<dbReference type="Proteomes" id="UP000253410">
    <property type="component" value="Unassembled WGS sequence"/>
</dbReference>
<evidence type="ECO:0000313" key="1">
    <source>
        <dbReference type="EMBL" id="RBL88948.1"/>
    </source>
</evidence>
<evidence type="ECO:0008006" key="3">
    <source>
        <dbReference type="Google" id="ProtNLM"/>
    </source>
</evidence>
<comment type="caution">
    <text evidence="1">The sequence shown here is derived from an EMBL/GenBank/DDBJ whole genome shotgun (WGS) entry which is preliminary data.</text>
</comment>
<organism evidence="1 2">
    <name type="scientific">Chitinophaga flava</name>
    <dbReference type="NCBI Taxonomy" id="2259036"/>
    <lineage>
        <taxon>Bacteria</taxon>
        <taxon>Pseudomonadati</taxon>
        <taxon>Bacteroidota</taxon>
        <taxon>Chitinophagia</taxon>
        <taxon>Chitinophagales</taxon>
        <taxon>Chitinophagaceae</taxon>
        <taxon>Chitinophaga</taxon>
    </lineage>
</organism>
<dbReference type="AlphaFoldDB" id="A0A365XS50"/>
<dbReference type="Pfam" id="PF16407">
    <property type="entry name" value="PKD_2"/>
    <property type="match status" value="1"/>
</dbReference>
<dbReference type="RefSeq" id="WP_113617691.1">
    <property type="nucleotide sequence ID" value="NZ_QFFJ01000002.1"/>
</dbReference>
<accession>A0A365XS50</accession>
<sequence>MLLKKYILFLWAATMLLLAGCYKDKGNYDYHPINKIYSGIAKDTFVVFQFDTLNINTGIVQTAPDNAGVSYQWLMYANSGGGRYLLDSTANLKRLITMTPAWYTLVFIMKDNKTGVTYDKQLSIKVISATSEGWMVLENKNTYSDISMITPLDSAIYGIYSKANPNVPLSADAHQLYTYSRGFGQQRILALSKTGGKELSTLTFSVLTDIKDWFFVTPASLAPQIYYVFSTDERLISNGKPYGISTVMPSPYKLALPPAGNYYMAPYNLSSILGPVFYDTIGQRFYIQDPYTYELMDFRKEANAGAFEFNKSTGKSMLFAGAGVADNTCCLMQKNNSDSLFVYTFVSAGQQNSFGRDVKPLQTAPGLSTAKARFFSLLLPQLYYAVNNELYLLNLLSGVSRLIYTFPAGADVSKITMRISEPNKLLAGVNNGNAGTVYYFTLDATGEPQGGKYTTRFDGFGKITDLNYKPAR</sequence>
<keyword evidence="2" id="KW-1185">Reference proteome</keyword>
<dbReference type="InterPro" id="IPR032183">
    <property type="entry name" value="PKD-like"/>
</dbReference>
<protein>
    <recommendedName>
        <fullName evidence="3">PKD-like family protein</fullName>
    </recommendedName>
</protein>
<dbReference type="PROSITE" id="PS51257">
    <property type="entry name" value="PROKAR_LIPOPROTEIN"/>
    <property type="match status" value="1"/>
</dbReference>
<proteinExistence type="predicted"/>
<name>A0A365XS50_9BACT</name>
<dbReference type="OrthoDB" id="1095195at2"/>
<evidence type="ECO:0000313" key="2">
    <source>
        <dbReference type="Proteomes" id="UP000253410"/>
    </source>
</evidence>
<dbReference type="EMBL" id="QFFJ01000002">
    <property type="protein sequence ID" value="RBL88948.1"/>
    <property type="molecule type" value="Genomic_DNA"/>
</dbReference>
<reference evidence="1 2" key="1">
    <citation type="submission" date="2018-05" db="EMBL/GenBank/DDBJ databases">
        <title>Chitinophaga sp. K3CV102501T nov., isolated from isolated from a monsoon evergreen broad-leaved forest soil.</title>
        <authorList>
            <person name="Lv Y."/>
        </authorList>
    </citation>
    <scope>NUCLEOTIDE SEQUENCE [LARGE SCALE GENOMIC DNA]</scope>
    <source>
        <strain evidence="1 2">GDMCC 1.1325</strain>
    </source>
</reference>
<gene>
    <name evidence="1" type="ORF">DF182_20600</name>
</gene>